<evidence type="ECO:0000313" key="4">
    <source>
        <dbReference type="Proteomes" id="UP000053232"/>
    </source>
</evidence>
<keyword evidence="4" id="KW-1185">Reference proteome</keyword>
<name>A0A073IC02_9SPIT</name>
<dbReference type="EMBL" id="ARYC01001871">
    <property type="protein sequence ID" value="KEJ82937.1"/>
    <property type="molecule type" value="Genomic_DNA"/>
</dbReference>
<evidence type="ECO:0000313" key="3">
    <source>
        <dbReference type="EMBL" id="KEJ82937.1"/>
    </source>
</evidence>
<organism evidence="3 4">
    <name type="scientific">Oxytricha trifallax</name>
    <dbReference type="NCBI Taxonomy" id="1172189"/>
    <lineage>
        <taxon>Eukaryota</taxon>
        <taxon>Sar</taxon>
        <taxon>Alveolata</taxon>
        <taxon>Ciliophora</taxon>
        <taxon>Intramacronucleata</taxon>
        <taxon>Spirotrichea</taxon>
        <taxon>Stichotrichia</taxon>
        <taxon>Sporadotrichida</taxon>
        <taxon>Oxytrichidae</taxon>
        <taxon>Oxytrichinae</taxon>
        <taxon>Oxytricha</taxon>
    </lineage>
</organism>
<protein>
    <submittedName>
        <fullName evidence="3">Uncharacterized protein</fullName>
    </submittedName>
</protein>
<proteinExistence type="predicted"/>
<evidence type="ECO:0000256" key="1">
    <source>
        <dbReference type="SAM" id="Coils"/>
    </source>
</evidence>
<accession>A0A073IC02</accession>
<dbReference type="AlphaFoldDB" id="A0A073IC02"/>
<feature type="compositionally biased region" description="Basic and acidic residues" evidence="2">
    <location>
        <begin position="1"/>
        <end position="12"/>
    </location>
</feature>
<evidence type="ECO:0000256" key="2">
    <source>
        <dbReference type="SAM" id="MobiDB-lite"/>
    </source>
</evidence>
<feature type="coiled-coil region" evidence="1">
    <location>
        <begin position="441"/>
        <end position="506"/>
    </location>
</feature>
<keyword evidence="1" id="KW-0175">Coiled coil</keyword>
<comment type="caution">
    <text evidence="3">The sequence shown here is derived from an EMBL/GenBank/DDBJ whole genome shotgun (WGS) entry which is preliminary data.</text>
</comment>
<sequence length="536" mass="63212">MQREQFEEEKLNQRGLNSSVDLQRKRTYSQKTFQDENPSQIKEILKGYEETQLRQNVQNLQNLEETYSEDVNEDSARNLNRKSDEIPHKRIRFDNIAEVNSKSFNLLSPAFQGVPFGNICNHDFQNAQFGINQFMPTNSLPQFELPNQTQNAGNGCVLNNTSNFMLTDTKTLLLNEIKRDEFHESKDLPAETLDFLAELQGWINLVRNLKNINELEGDLLKEFQLIAQMMLKRVNGEHKRLKEGHKFIYKCNQRVIYGYKDNNAFLLNEVEQCTYKINYDHTVKYINQGFLDIYTYLKEDYSDSRVISRIILAAFAKVAASHMPSQKCRQFMKQVEDQAYDYIDSNKRVFNKVHKFFVNYLKTFTNQKSRKIQDRKRSVSEFQIQRLSQIQQSPTQSLNRNQLYQDFINSKEVEMRDVSMKPVSVVCCEKEREIFLLKEKNHELQSQGQELQSQGQELQSQNQELKTQIKLLESEIDKLKSNETKNQKIQEVYEALVQELQKNAQQQLPKNLKSELRSLKRQIKSENYEKIQIDIE</sequence>
<feature type="region of interest" description="Disordered" evidence="2">
    <location>
        <begin position="1"/>
        <end position="29"/>
    </location>
</feature>
<dbReference type="Proteomes" id="UP000053232">
    <property type="component" value="Unassembled WGS sequence"/>
</dbReference>
<reference evidence="4" key="1">
    <citation type="journal article" date="2014" name="Cell">
        <title>The Architecture of a Scrambled Genome Reveals Massive Levels of Genomic Rearrangement during Development.</title>
        <authorList>
            <person name="Chen X."/>
            <person name="Bracht J.R."/>
            <person name="Goldman A.D."/>
            <person name="Dolzhenko E."/>
            <person name="Clay D.M."/>
            <person name="Swart E.C."/>
            <person name="Perlman D.H."/>
            <person name="Doak T.G."/>
            <person name="Stuart A."/>
            <person name="Amemiya C.T."/>
            <person name="Sebra R.P."/>
            <person name="Landweber L.F."/>
        </authorList>
    </citation>
    <scope>NUCLEOTIDE SEQUENCE [LARGE SCALE GENOMIC DNA]</scope>
    <source>
        <strain evidence="4">JRB310</strain>
    </source>
</reference>
<gene>
    <name evidence="3" type="ORF">OXYTRIMIC_159</name>
</gene>